<evidence type="ECO:0000313" key="23">
    <source>
        <dbReference type="Proteomes" id="UP000886611"/>
    </source>
</evidence>
<dbReference type="SMART" id="SM00064">
    <property type="entry name" value="FYVE"/>
    <property type="match status" value="1"/>
</dbReference>
<evidence type="ECO:0000256" key="1">
    <source>
        <dbReference type="ARBA" id="ARBA00000707"/>
    </source>
</evidence>
<dbReference type="PANTHER" id="PTHR12673">
    <property type="entry name" value="FACIOGENITAL DYSPLASIA PROTEIN"/>
    <property type="match status" value="1"/>
</dbReference>
<protein>
    <recommendedName>
        <fullName evidence="4">ubiquitinyl hydrolase 1</fullName>
        <ecNumber evidence="4">3.4.19.12</ecNumber>
    </recommendedName>
</protein>
<dbReference type="CDD" id="cd00160">
    <property type="entry name" value="RhoGEF"/>
    <property type="match status" value="1"/>
</dbReference>
<keyword evidence="9" id="KW-0833">Ubl conjugation pathway</keyword>
<dbReference type="PROSITE" id="PS50010">
    <property type="entry name" value="DH_2"/>
    <property type="match status" value="1"/>
</dbReference>
<keyword evidence="14" id="KW-0539">Nucleus</keyword>
<feature type="non-terminal residue" evidence="22">
    <location>
        <position position="2001"/>
    </location>
</feature>
<proteinExistence type="predicted"/>
<dbReference type="GO" id="GO:0004843">
    <property type="term" value="F:cysteine-type deubiquitinase activity"/>
    <property type="evidence" value="ECO:0007669"/>
    <property type="project" value="UniProtKB-EC"/>
</dbReference>
<dbReference type="PROSITE" id="PS50271">
    <property type="entry name" value="ZF_UBP"/>
    <property type="match status" value="1"/>
</dbReference>
<feature type="non-terminal residue" evidence="22">
    <location>
        <position position="1"/>
    </location>
</feature>
<feature type="compositionally biased region" description="Polar residues" evidence="17">
    <location>
        <begin position="884"/>
        <end position="893"/>
    </location>
</feature>
<feature type="compositionally biased region" description="Basic and acidic residues" evidence="17">
    <location>
        <begin position="860"/>
        <end position="872"/>
    </location>
</feature>
<dbReference type="PANTHER" id="PTHR12673:SF12">
    <property type="entry name" value="FYVE, RHOGEF AND PH DOMAIN-CONTAINING PROTEIN 6"/>
    <property type="match status" value="1"/>
</dbReference>
<evidence type="ECO:0000256" key="8">
    <source>
        <dbReference type="ARBA" id="ARBA00022771"/>
    </source>
</evidence>
<dbReference type="GO" id="GO:0016579">
    <property type="term" value="P:protein deubiquitination"/>
    <property type="evidence" value="ECO:0007669"/>
    <property type="project" value="InterPro"/>
</dbReference>
<dbReference type="InterPro" id="IPR001607">
    <property type="entry name" value="Znf_UBP"/>
</dbReference>
<keyword evidence="11" id="KW-0788">Thiol protease</keyword>
<feature type="region of interest" description="Disordered" evidence="17">
    <location>
        <begin position="207"/>
        <end position="238"/>
    </location>
</feature>
<feature type="region of interest" description="Disordered" evidence="17">
    <location>
        <begin position="1430"/>
        <end position="1451"/>
    </location>
</feature>
<feature type="compositionally biased region" description="Polar residues" evidence="17">
    <location>
        <begin position="1265"/>
        <end position="1288"/>
    </location>
</feature>
<dbReference type="PROSITE" id="PS00972">
    <property type="entry name" value="USP_1"/>
    <property type="match status" value="1"/>
</dbReference>
<accession>A0A8X7X260</accession>
<evidence type="ECO:0000256" key="2">
    <source>
        <dbReference type="ARBA" id="ARBA00004123"/>
    </source>
</evidence>
<dbReference type="PROSITE" id="PS00973">
    <property type="entry name" value="USP_2"/>
    <property type="match status" value="1"/>
</dbReference>
<evidence type="ECO:0000256" key="3">
    <source>
        <dbReference type="ARBA" id="ARBA00004245"/>
    </source>
</evidence>
<evidence type="ECO:0000256" key="14">
    <source>
        <dbReference type="ARBA" id="ARBA00023242"/>
    </source>
</evidence>
<dbReference type="SUPFAM" id="SSF50729">
    <property type="entry name" value="PH domain-like"/>
    <property type="match status" value="2"/>
</dbReference>
<keyword evidence="8 15" id="KW-0863">Zinc-finger</keyword>
<feature type="compositionally biased region" description="Polar residues" evidence="17">
    <location>
        <begin position="215"/>
        <end position="228"/>
    </location>
</feature>
<evidence type="ECO:0000259" key="20">
    <source>
        <dbReference type="PROSITE" id="PS50235"/>
    </source>
</evidence>
<dbReference type="SMART" id="SM00233">
    <property type="entry name" value="PH"/>
    <property type="match status" value="2"/>
</dbReference>
<dbReference type="Pfam" id="PF00621">
    <property type="entry name" value="RhoGEF"/>
    <property type="match status" value="1"/>
</dbReference>
<dbReference type="SUPFAM" id="SSF57850">
    <property type="entry name" value="RING/U-box"/>
    <property type="match status" value="1"/>
</dbReference>
<dbReference type="EMBL" id="JAATIS010005064">
    <property type="protein sequence ID" value="KAG2460043.1"/>
    <property type="molecule type" value="Genomic_DNA"/>
</dbReference>
<dbReference type="SUPFAM" id="SSF48065">
    <property type="entry name" value="DBL homology domain (DH-domain)"/>
    <property type="match status" value="1"/>
</dbReference>
<dbReference type="GO" id="GO:0006508">
    <property type="term" value="P:proteolysis"/>
    <property type="evidence" value="ECO:0007669"/>
    <property type="project" value="UniProtKB-KW"/>
</dbReference>
<keyword evidence="10 22" id="KW-0378">Hydrolase</keyword>
<dbReference type="GO" id="GO:0005737">
    <property type="term" value="C:cytoplasm"/>
    <property type="evidence" value="ECO:0007669"/>
    <property type="project" value="TreeGrafter"/>
</dbReference>
<feature type="domain" description="DH" evidence="19">
    <location>
        <begin position="1453"/>
        <end position="1624"/>
    </location>
</feature>
<evidence type="ECO:0000256" key="15">
    <source>
        <dbReference type="PROSITE-ProRule" id="PRU00502"/>
    </source>
</evidence>
<dbReference type="InterPro" id="IPR018200">
    <property type="entry name" value="USP_CS"/>
</dbReference>
<dbReference type="Gene3D" id="3.30.40.10">
    <property type="entry name" value="Zinc/RING finger domain, C3HC4 (zinc finger)"/>
    <property type="match status" value="2"/>
</dbReference>
<dbReference type="Gene3D" id="3.90.70.10">
    <property type="entry name" value="Cysteine proteinases"/>
    <property type="match status" value="1"/>
</dbReference>
<evidence type="ECO:0000256" key="10">
    <source>
        <dbReference type="ARBA" id="ARBA00022801"/>
    </source>
</evidence>
<keyword evidence="23" id="KW-1185">Reference proteome</keyword>
<evidence type="ECO:0000259" key="19">
    <source>
        <dbReference type="PROSITE" id="PS50010"/>
    </source>
</evidence>
<dbReference type="Pfam" id="PF00169">
    <property type="entry name" value="PH"/>
    <property type="match status" value="1"/>
</dbReference>
<dbReference type="InterPro" id="IPR001849">
    <property type="entry name" value="PH_domain"/>
</dbReference>
<feature type="region of interest" description="Disordered" evidence="17">
    <location>
        <begin position="1265"/>
        <end position="1314"/>
    </location>
</feature>
<feature type="region of interest" description="Disordered" evidence="17">
    <location>
        <begin position="1104"/>
        <end position="1137"/>
    </location>
</feature>
<name>A0A8X7X260_POLSE</name>
<feature type="compositionally biased region" description="Low complexity" evidence="17">
    <location>
        <begin position="703"/>
        <end position="724"/>
    </location>
</feature>
<comment type="caution">
    <text evidence="22">The sequence shown here is derived from an EMBL/GenBank/DDBJ whole genome shotgun (WGS) entry which is preliminary data.</text>
</comment>
<evidence type="ECO:0000313" key="22">
    <source>
        <dbReference type="EMBL" id="KAG2460043.1"/>
    </source>
</evidence>
<dbReference type="InterPro" id="IPR011993">
    <property type="entry name" value="PH-like_dom_sf"/>
</dbReference>
<evidence type="ECO:0000256" key="4">
    <source>
        <dbReference type="ARBA" id="ARBA00012759"/>
    </source>
</evidence>
<dbReference type="SUPFAM" id="SSF57903">
    <property type="entry name" value="FYVE/PHD zinc finger"/>
    <property type="match status" value="1"/>
</dbReference>
<evidence type="ECO:0000256" key="11">
    <source>
        <dbReference type="ARBA" id="ARBA00022807"/>
    </source>
</evidence>
<dbReference type="SMART" id="SM00325">
    <property type="entry name" value="RhoGEF"/>
    <property type="match status" value="1"/>
</dbReference>
<dbReference type="Pfam" id="PF00443">
    <property type="entry name" value="UCH"/>
    <property type="match status" value="1"/>
</dbReference>
<feature type="region of interest" description="Disordered" evidence="17">
    <location>
        <begin position="683"/>
        <end position="739"/>
    </location>
</feature>
<dbReference type="PROSITE" id="PS50003">
    <property type="entry name" value="PH_DOMAIN"/>
    <property type="match status" value="1"/>
</dbReference>
<keyword evidence="5" id="KW-0344">Guanine-nucleotide releasing factor</keyword>
<dbReference type="Proteomes" id="UP000886611">
    <property type="component" value="Unassembled WGS sequence"/>
</dbReference>
<dbReference type="Gene3D" id="2.30.29.30">
    <property type="entry name" value="Pleckstrin-homology domain (PH domain)/Phosphotyrosine-binding domain (PTB)"/>
    <property type="match status" value="1"/>
</dbReference>
<feature type="domain" description="PH" evidence="18">
    <location>
        <begin position="1653"/>
        <end position="1747"/>
    </location>
</feature>
<dbReference type="InterPro" id="IPR011011">
    <property type="entry name" value="Znf_FYVE_PHD"/>
</dbReference>
<feature type="compositionally biased region" description="Acidic residues" evidence="17">
    <location>
        <begin position="1430"/>
        <end position="1443"/>
    </location>
</feature>
<dbReference type="InterPro" id="IPR001394">
    <property type="entry name" value="Peptidase_C19_UCH"/>
</dbReference>
<dbReference type="InterPro" id="IPR028889">
    <property type="entry name" value="USP"/>
</dbReference>
<gene>
    <name evidence="22" type="primary">Usp44</name>
    <name evidence="22" type="ORF">GTO96_0021467</name>
</gene>
<dbReference type="InterPro" id="IPR038765">
    <property type="entry name" value="Papain-like_cys_pep_sf"/>
</dbReference>
<dbReference type="InterPro" id="IPR051092">
    <property type="entry name" value="FYVE_RhoGEF_PH"/>
</dbReference>
<dbReference type="Pfam" id="PF02148">
    <property type="entry name" value="zf-UBP"/>
    <property type="match status" value="1"/>
</dbReference>
<dbReference type="InterPro" id="IPR000306">
    <property type="entry name" value="Znf_FYVE"/>
</dbReference>
<dbReference type="GO" id="GO:0005085">
    <property type="term" value="F:guanyl-nucleotide exchange factor activity"/>
    <property type="evidence" value="ECO:0007669"/>
    <property type="project" value="UniProtKB-KW"/>
</dbReference>
<evidence type="ECO:0000256" key="16">
    <source>
        <dbReference type="SAM" id="Coils"/>
    </source>
</evidence>
<evidence type="ECO:0000256" key="17">
    <source>
        <dbReference type="SAM" id="MobiDB-lite"/>
    </source>
</evidence>
<organism evidence="22 23">
    <name type="scientific">Polypterus senegalus</name>
    <name type="common">Senegal bichir</name>
    <dbReference type="NCBI Taxonomy" id="55291"/>
    <lineage>
        <taxon>Eukaryota</taxon>
        <taxon>Metazoa</taxon>
        <taxon>Chordata</taxon>
        <taxon>Craniata</taxon>
        <taxon>Vertebrata</taxon>
        <taxon>Euteleostomi</taxon>
        <taxon>Actinopterygii</taxon>
        <taxon>Polypteriformes</taxon>
        <taxon>Polypteridae</taxon>
        <taxon>Polypterus</taxon>
    </lineage>
</organism>
<keyword evidence="13" id="KW-0963">Cytoplasm</keyword>
<feature type="region of interest" description="Disordered" evidence="17">
    <location>
        <begin position="857"/>
        <end position="902"/>
    </location>
</feature>
<dbReference type="GO" id="GO:0005856">
    <property type="term" value="C:cytoskeleton"/>
    <property type="evidence" value="ECO:0007669"/>
    <property type="project" value="UniProtKB-SubCell"/>
</dbReference>
<feature type="domain" description="USP" evidence="20">
    <location>
        <begin position="299"/>
        <end position="754"/>
    </location>
</feature>
<feature type="domain" description="UBP-type" evidence="21">
    <location>
        <begin position="2"/>
        <end position="99"/>
    </location>
</feature>
<dbReference type="Pfam" id="PF01363">
    <property type="entry name" value="FYVE"/>
    <property type="match status" value="1"/>
</dbReference>
<evidence type="ECO:0000256" key="5">
    <source>
        <dbReference type="ARBA" id="ARBA00022658"/>
    </source>
</evidence>
<comment type="catalytic activity">
    <reaction evidence="1">
        <text>Thiol-dependent hydrolysis of ester, thioester, amide, peptide and isopeptide bonds formed by the C-terminal Gly of ubiquitin (a 76-residue protein attached to proteins as an intracellular targeting signal).</text>
        <dbReference type="EC" id="3.4.19.12"/>
    </reaction>
</comment>
<feature type="region of interest" description="Disordered" evidence="17">
    <location>
        <begin position="1152"/>
        <end position="1184"/>
    </location>
</feature>
<sequence length="2001" mass="225669">MDKCKHVGRLRLSQDHSSLNPQKWHCVDCNTTESVWACLSCSHVACGRYIEEHALKHFQEQKHPVALEVNELYVFCYLCDDYVLNDNATGDLKLLRSTLSAIKSQNYECTTRSGRTLRSMAASDDISAGSVQELLRDEDRMFTALWHRRHSQLGRVFRSWFELTAGGRRRAEEERLREEAEMKRKEARERRQNLKRQMKEILEGAPPRKSHRLMEQNQKCTPTKNVQTPVRKRTSRVPAQQRIPLRTRTNKTCKAVRKSTAKSKLKLNTVTMPTSPKASTIKQVDSPIKRRPTVTPGVTGLRNLGNTCYMNSILQVLSHLHIFRKCFLQLDLNQALEHLSNTANGNTQALCSLIQRHGKRGLVSSFNSKKTSSVGLSGGALRSRNMELIQPKEPSSKHISLCHELHTLFQVMWSGKWALVSPFAMLHSVWKLIPAFRGYSQQDAQEFLCEFLDKVQQELETTGALQPSIVPATQRELIKQVLNVVNTIFHGQLLSQVTCLSCDNKSNTIEPFWDLSLEFPERYHFNGKETASQHPCLLTEMLAKFTETEALEGKIYACDQCNSKRRKFSSKPVILTEAQKQLMVHRLPQVLRLHLKRFRWSGRNHREKIGVHVDFDQILNMEPYSCRDSSGTFRPDSFIYDLSAVVMHHGKGFGSGHYTSYCYNTEGELKKPPVAPKPKFVASQKLQPPPVAPKPDVILSHTVPPAKRVKPAVAPKPKLPKNAASSESQSSQVKNTKEEQVDLSENLGIYYSKNGLQIELQEMKSGYIIPTWSCPFDCNPNCTHLEHFHNPDIAVDPLEKLEVFHNGTSDGQLTPTVLSSRGKSATGKNQVVLKASFLEQKIKDVLVQAVSSNSYPFKSKSQEKHNSQKDSPEILDPDLIGSTAELTDNSGGNSPECIDSLNVSNPFNEQDPVSECPHDSFGEDQGTCESHVVYAISNKALPIPKPRKLRNPKLLRQNCIQASTDEAPKENLSILKESSLNINYDAVKSPKVCIHEQIVSYTSGEYKEISGSVDTVAEEVKSAYVKDCRVQIPYDISGLKLNNLESGAAFEDGDTLTDNKSHFIENTNSFVRCSTLSMSLPKQVKLACNLPQHILSNVVTNIKNENTDDPLGLEGSPKIVPKKPQRHSLPPSNMIKRDISPKLSERNYQLMKEEKKSNEEENVAAAENRVPSESTSPKAPQEKHRWKLPHPILPFLGHPESPRTGNTPRTARHISAGKFRSKSFSSADVERTDIAIKDLQKTSFRKRMAKILDFSRLLTKGSQSLDSSVTTEVNKASSRGSHSLQASGKKNKTVKEFSAESHSPSLQRQKIKLKGQCEIQASRSSLSGSIGESEGYSLHQEHSLEYENLPYYEEIPEYMNLPHLKQKICLSESVTDIWKNSSSLEDSETSVYEEHDPYDASKNFEYAMRRNIYDSPTQDHDCKVDNLHSDDEEISTTSDEDDSSSSSSKGEFDLLNCKEDFRDAVAKSSRLCGKPVIEDRILNQILYYLPQLYELNRDLLRELEDRVAHWNDHQRIADIFVKKGPYLKMYSTYIKEFDKNIALLDEQCKKNPSFGSVVKEFEMSPRCANLALKHYLLKPVQRIPQYRLLLTDYLKNLVEGSSDYKDTQAALSVVIEVANHANDIMKQGDNFQKLMQIQYSLNGHHEIVQPGRVFLKEGTLMKLSRKVMQPRMFFLFNDALLYTTPVQSGMYKLNNMLSLAGMKVSKPTQEAYQNEINIESVERSFILSASSAAERDAWLWAITKAIDDYAKKRITFSASKSFEEADQVKIDCNTPLGSKAPIWIPDLRATMCMICTCEFTLTWRRHHCRACGKVSANTEDSSMSGYLYRCKGNKKQWKHLWFVIKNKVLYTYAASEIVTDQQTGQKIQIVTALDQASAGKQFILTNADGATASKLILTRQDPSQGKVILATPDGTGGGSKSKVPVSIWCGHQLLEVLQCISSSWTGPDLSVLAVRCYPTLPPRHLQVPGHFWGMALALTLRSNRSQDVLNGIEIRALPLRG</sequence>
<keyword evidence="16" id="KW-0175">Coiled coil</keyword>
<evidence type="ECO:0000256" key="12">
    <source>
        <dbReference type="ARBA" id="ARBA00022833"/>
    </source>
</evidence>
<comment type="subcellular location">
    <subcellularLocation>
        <location evidence="3">Cytoplasm</location>
        <location evidence="3">Cytoskeleton</location>
    </subcellularLocation>
    <subcellularLocation>
        <location evidence="2">Nucleus</location>
    </subcellularLocation>
</comment>
<evidence type="ECO:0000256" key="7">
    <source>
        <dbReference type="ARBA" id="ARBA00022723"/>
    </source>
</evidence>
<keyword evidence="13" id="KW-0206">Cytoskeleton</keyword>
<evidence type="ECO:0000256" key="13">
    <source>
        <dbReference type="ARBA" id="ARBA00023212"/>
    </source>
</evidence>
<dbReference type="GO" id="GO:0005634">
    <property type="term" value="C:nucleus"/>
    <property type="evidence" value="ECO:0007669"/>
    <property type="project" value="UniProtKB-SubCell"/>
</dbReference>
<reference evidence="22 23" key="1">
    <citation type="journal article" date="2021" name="Cell">
        <title>Tracing the genetic footprints of vertebrate landing in non-teleost ray-finned fishes.</title>
        <authorList>
            <person name="Bi X."/>
            <person name="Wang K."/>
            <person name="Yang L."/>
            <person name="Pan H."/>
            <person name="Jiang H."/>
            <person name="Wei Q."/>
            <person name="Fang M."/>
            <person name="Yu H."/>
            <person name="Zhu C."/>
            <person name="Cai Y."/>
            <person name="He Y."/>
            <person name="Gan X."/>
            <person name="Zeng H."/>
            <person name="Yu D."/>
            <person name="Zhu Y."/>
            <person name="Jiang H."/>
            <person name="Qiu Q."/>
            <person name="Yang H."/>
            <person name="Zhang Y.E."/>
            <person name="Wang W."/>
            <person name="Zhu M."/>
            <person name="He S."/>
            <person name="Zhang G."/>
        </authorList>
    </citation>
    <scope>NUCLEOTIDE SEQUENCE [LARGE SCALE GENOMIC DNA]</scope>
    <source>
        <strain evidence="22">Bchr_013</strain>
    </source>
</reference>
<dbReference type="SUPFAM" id="SSF54001">
    <property type="entry name" value="Cysteine proteinases"/>
    <property type="match status" value="1"/>
</dbReference>
<feature type="coiled-coil region" evidence="16">
    <location>
        <begin position="168"/>
        <end position="204"/>
    </location>
</feature>
<dbReference type="FunFam" id="3.30.40.10:FF:000067">
    <property type="entry name" value="Ubiquitinyl hydrolase 1"/>
    <property type="match status" value="1"/>
</dbReference>
<dbReference type="FunFam" id="2.30.29.30:FF:000158">
    <property type="entry name" value="FYVE, RhoGEF and PH domain containing 6"/>
    <property type="match status" value="1"/>
</dbReference>
<dbReference type="InterPro" id="IPR000219">
    <property type="entry name" value="DH_dom"/>
</dbReference>
<evidence type="ECO:0000256" key="6">
    <source>
        <dbReference type="ARBA" id="ARBA00022670"/>
    </source>
</evidence>
<feature type="compositionally biased region" description="Polar residues" evidence="17">
    <location>
        <begin position="725"/>
        <end position="734"/>
    </location>
</feature>
<dbReference type="SMART" id="SM00290">
    <property type="entry name" value="ZnF_UBP"/>
    <property type="match status" value="1"/>
</dbReference>
<dbReference type="InterPro" id="IPR013083">
    <property type="entry name" value="Znf_RING/FYVE/PHD"/>
</dbReference>
<dbReference type="Gene3D" id="1.20.900.10">
    <property type="entry name" value="Dbl homology (DH) domain"/>
    <property type="match status" value="1"/>
</dbReference>
<dbReference type="EC" id="3.4.19.12" evidence="4"/>
<keyword evidence="12" id="KW-0862">Zinc</keyword>
<evidence type="ECO:0000256" key="9">
    <source>
        <dbReference type="ARBA" id="ARBA00022786"/>
    </source>
</evidence>
<dbReference type="InterPro" id="IPR035899">
    <property type="entry name" value="DBL_dom_sf"/>
</dbReference>
<dbReference type="PROSITE" id="PS50235">
    <property type="entry name" value="USP_3"/>
    <property type="match status" value="1"/>
</dbReference>
<keyword evidence="7" id="KW-0479">Metal-binding</keyword>
<evidence type="ECO:0000259" key="18">
    <source>
        <dbReference type="PROSITE" id="PS50003"/>
    </source>
</evidence>
<evidence type="ECO:0000259" key="21">
    <source>
        <dbReference type="PROSITE" id="PS50271"/>
    </source>
</evidence>
<keyword evidence="6" id="KW-0645">Protease</keyword>
<dbReference type="GO" id="GO:0008270">
    <property type="term" value="F:zinc ion binding"/>
    <property type="evidence" value="ECO:0007669"/>
    <property type="project" value="UniProtKB-KW"/>
</dbReference>